<feature type="domain" description="SEA" evidence="18">
    <location>
        <begin position="231"/>
        <end position="349"/>
    </location>
</feature>
<keyword evidence="10" id="KW-0675">Receptor</keyword>
<evidence type="ECO:0000256" key="11">
    <source>
        <dbReference type="ARBA" id="ARBA00023180"/>
    </source>
</evidence>
<organism evidence="19 20">
    <name type="scientific">Rostratula benghalensis</name>
    <name type="common">greater painted-snipe</name>
    <dbReference type="NCBI Taxonomy" id="118793"/>
    <lineage>
        <taxon>Eukaryota</taxon>
        <taxon>Metazoa</taxon>
        <taxon>Chordata</taxon>
        <taxon>Craniata</taxon>
        <taxon>Vertebrata</taxon>
        <taxon>Euteleostomi</taxon>
        <taxon>Archelosauria</taxon>
        <taxon>Archosauria</taxon>
        <taxon>Dinosauria</taxon>
        <taxon>Saurischia</taxon>
        <taxon>Theropoda</taxon>
        <taxon>Coelurosauria</taxon>
        <taxon>Aves</taxon>
        <taxon>Neognathae</taxon>
        <taxon>Neoaves</taxon>
        <taxon>Charadriiformes</taxon>
        <taxon>Rostratulidae</taxon>
        <taxon>Rostratula</taxon>
    </lineage>
</organism>
<feature type="compositionally biased region" description="Basic and acidic residues" evidence="17">
    <location>
        <begin position="164"/>
        <end position="182"/>
    </location>
</feature>
<feature type="region of interest" description="Disordered" evidence="17">
    <location>
        <begin position="526"/>
        <end position="593"/>
    </location>
</feature>
<dbReference type="InterPro" id="IPR000082">
    <property type="entry name" value="SEA_dom"/>
</dbReference>
<sequence length="919" mass="101336">LHLIPPAYVTSVSLHAYFASFPEIPNKINRGEAKHLADASGSDKTERTTKRSRVSTIRRIFDMSKHRIKRSSFFSTGVKVCPQESVKQILASHQAYYRLRVCQEAVWEAFRIFLDRIPDTSEYQNWVTACQRETFCIFDIGKNFSNSQEHLEIIQRRVKHRTFQERKDEISTEKTGGKKLEDIPSISTGSPGTSLSPYAPVPNGTLLNEIVNDTKTPVKELGTNTVPELPVEQMVEFSITLTDQEYTAELEDPNSPQYQQLAAKFQLQMQKIFEKLPGFKEIRVLGFKSSSTIARYVVNFERDGSEIKSTADDISTIGSNKVENEKIPLSPKEEREISATKLTVTDLQQLVAIALHEDQSLPVDLGTLQFTDESIIPPSDFDNDIQGIVTIPLAGPDLEDSVNLELPLGYPSPATMDQTEDASANEFTTGTPVLSAEISAPEDFNNFITSEPAFPTKPSREPFQERSHPYTEGIVTDHQSFTVPFDALVSTSSPPKSEDSYLPPPADNSASTDLITDGYEFPTEQATVVADYTPGSFTPPDLLRARDETPEAEEKKELPGTTEPPRKEADQDSLSGQAVQATEEPESSGDDILTTASMYGTVPFFLSPTSLSTSQPEEVVTDLIPSHPTAPPSVATSPLVTEQALETLAPTVPASEPLPPDSTGMGVQEITAELNPMGTLSTAALDEAEHGSGYISVLTTGTAAATPAPTLKYVTTSSMTTAARGKELVVFFSLRVTNMPFSDDLFNRSSTEYKALEQQFMQLLLPYLQSNLTGFKHLEILNFRNGSVIVNSKMKFARTVPYNITEAVHCVLEDFCDAAAQRLNLEIDSYSLDIEPADRADPCKFLACDEFSECVTKEGTKEADCRCKPGYASQDGLPCRSLCELEPQLCDNGGRCQLEPGRGAVCRYRDRAERSLRYE</sequence>
<feature type="region of interest" description="Disordered" evidence="17">
    <location>
        <begin position="164"/>
        <end position="199"/>
    </location>
</feature>
<evidence type="ECO:0000256" key="6">
    <source>
        <dbReference type="ARBA" id="ARBA00022674"/>
    </source>
</evidence>
<dbReference type="SMART" id="SM00200">
    <property type="entry name" value="SEA"/>
    <property type="match status" value="2"/>
</dbReference>
<evidence type="ECO:0000256" key="12">
    <source>
        <dbReference type="ARBA" id="ARBA00023273"/>
    </source>
</evidence>
<reference evidence="19 20" key="1">
    <citation type="submission" date="2019-09" db="EMBL/GenBank/DDBJ databases">
        <title>Bird 10,000 Genomes (B10K) Project - Family phase.</title>
        <authorList>
            <person name="Zhang G."/>
        </authorList>
    </citation>
    <scope>NUCLEOTIDE SEQUENCE [LARGE SCALE GENOMIC DNA]</scope>
    <source>
        <strain evidence="19">B10K-DU-006-20</strain>
        <tissue evidence="19">Mixed tissue sample</tissue>
    </source>
</reference>
<dbReference type="PANTHER" id="PTHR12199:SF3">
    <property type="entry name" value="INTERPHOTORECEPTOR MATRIX PROTEOGLYCAN 1"/>
    <property type="match status" value="1"/>
</dbReference>
<dbReference type="Proteomes" id="UP000545435">
    <property type="component" value="Unassembled WGS sequence"/>
</dbReference>
<comment type="caution">
    <text evidence="19">The sequence shown here is derived from an EMBL/GenBank/DDBJ whole genome shotgun (WGS) entry which is preliminary data.</text>
</comment>
<keyword evidence="20" id="KW-1185">Reference proteome</keyword>
<dbReference type="GO" id="GO:0007601">
    <property type="term" value="P:visual perception"/>
    <property type="evidence" value="ECO:0007669"/>
    <property type="project" value="InterPro"/>
</dbReference>
<dbReference type="GO" id="GO:0001750">
    <property type="term" value="C:photoreceptor outer segment"/>
    <property type="evidence" value="ECO:0007669"/>
    <property type="project" value="UniProtKB-SubCell"/>
</dbReference>
<accession>A0A7L0DG58</accession>
<dbReference type="EMBL" id="VXAI01000256">
    <property type="protein sequence ID" value="NXJ68349.1"/>
    <property type="molecule type" value="Genomic_DNA"/>
</dbReference>
<proteinExistence type="predicted"/>
<evidence type="ECO:0000256" key="13">
    <source>
        <dbReference type="ARBA" id="ARBA00023290"/>
    </source>
</evidence>
<keyword evidence="13" id="KW-0373">Hyaluronic acid</keyword>
<evidence type="ECO:0000256" key="3">
    <source>
        <dbReference type="ARBA" id="ARBA00004593"/>
    </source>
</evidence>
<feature type="compositionally biased region" description="Basic and acidic residues" evidence="17">
    <location>
        <begin position="543"/>
        <end position="570"/>
    </location>
</feature>
<feature type="non-terminal residue" evidence="19">
    <location>
        <position position="919"/>
    </location>
</feature>
<dbReference type="AlphaFoldDB" id="A0A7L0DG58"/>
<dbReference type="PROSITE" id="PS50024">
    <property type="entry name" value="SEA"/>
    <property type="match status" value="2"/>
</dbReference>
<evidence type="ECO:0000256" key="8">
    <source>
        <dbReference type="ARBA" id="ARBA00022737"/>
    </source>
</evidence>
<keyword evidence="12" id="KW-0966">Cell projection</keyword>
<dbReference type="GO" id="GO:0033165">
    <property type="term" value="C:interphotoreceptor matrix"/>
    <property type="evidence" value="ECO:0007669"/>
    <property type="project" value="UniProtKB-SubCell"/>
</dbReference>
<comment type="subcellular location">
    <subcellularLocation>
        <location evidence="2">Cell projection</location>
        <location evidence="2">Cilium</location>
        <location evidence="2">Photoreceptor outer segment</location>
    </subcellularLocation>
    <subcellularLocation>
        <location evidence="1">Photoreceptor inner segment</location>
    </subcellularLocation>
    <subcellularLocation>
        <location evidence="3">Secreted</location>
        <location evidence="3">Extracellular space</location>
        <location evidence="3">Extracellular matrix</location>
        <location evidence="3">Interphotoreceptor matrix</location>
    </subcellularLocation>
</comment>
<keyword evidence="6" id="KW-0358">Heparin-binding</keyword>
<evidence type="ECO:0000256" key="10">
    <source>
        <dbReference type="ARBA" id="ARBA00023170"/>
    </source>
</evidence>
<dbReference type="GO" id="GO:0008201">
    <property type="term" value="F:heparin binding"/>
    <property type="evidence" value="ECO:0007669"/>
    <property type="project" value="UniProtKB-KW"/>
</dbReference>
<keyword evidence="4" id="KW-0964">Secreted</keyword>
<gene>
    <name evidence="19" type="primary">Impg1</name>
    <name evidence="19" type="ORF">ROSBEN_R04231</name>
</gene>
<dbReference type="InterPro" id="IPR036364">
    <property type="entry name" value="SEA_dom_sf"/>
</dbReference>
<name>A0A7L0DG58_9CHAR</name>
<feature type="compositionally biased region" description="Polar residues" evidence="17">
    <location>
        <begin position="185"/>
        <end position="196"/>
    </location>
</feature>
<evidence type="ECO:0000256" key="5">
    <source>
        <dbReference type="ARBA" id="ARBA00022530"/>
    </source>
</evidence>
<evidence type="ECO:0000256" key="2">
    <source>
        <dbReference type="ARBA" id="ARBA00004504"/>
    </source>
</evidence>
<dbReference type="InterPro" id="IPR039861">
    <property type="entry name" value="IMPG"/>
</dbReference>
<evidence type="ECO:0000259" key="18">
    <source>
        <dbReference type="PROSITE" id="PS50024"/>
    </source>
</evidence>
<evidence type="ECO:0000313" key="19">
    <source>
        <dbReference type="EMBL" id="NXJ68349.1"/>
    </source>
</evidence>
<keyword evidence="9" id="KW-0730">Sialic acid</keyword>
<dbReference type="PANTHER" id="PTHR12199">
    <property type="entry name" value="INTERPHOTORECEPTOR MATRIX PROTEOGLYCAN"/>
    <property type="match status" value="1"/>
</dbReference>
<protein>
    <recommendedName>
        <fullName evidence="14">Interphotoreceptor matrix proteoglycan 1</fullName>
    </recommendedName>
    <alternativeName>
        <fullName evidence="15">Sialoprotein associated with cones and rods</fullName>
    </alternativeName>
</protein>
<evidence type="ECO:0000256" key="9">
    <source>
        <dbReference type="ARBA" id="ARBA00022981"/>
    </source>
</evidence>
<evidence type="ECO:0000256" key="4">
    <source>
        <dbReference type="ARBA" id="ARBA00022525"/>
    </source>
</evidence>
<dbReference type="GO" id="GO:0001917">
    <property type="term" value="C:photoreceptor inner segment"/>
    <property type="evidence" value="ECO:0007669"/>
    <property type="project" value="UniProtKB-SubCell"/>
</dbReference>
<evidence type="ECO:0000256" key="1">
    <source>
        <dbReference type="ARBA" id="ARBA00004437"/>
    </source>
</evidence>
<keyword evidence="7" id="KW-0732">Signal</keyword>
<keyword evidence="8" id="KW-0677">Repeat</keyword>
<dbReference type="Pfam" id="PF01390">
    <property type="entry name" value="SEA"/>
    <property type="match status" value="2"/>
</dbReference>
<evidence type="ECO:0000313" key="20">
    <source>
        <dbReference type="Proteomes" id="UP000545435"/>
    </source>
</evidence>
<dbReference type="Gene3D" id="3.30.70.960">
    <property type="entry name" value="SEA domain"/>
    <property type="match status" value="2"/>
</dbReference>
<evidence type="ECO:0000256" key="17">
    <source>
        <dbReference type="SAM" id="MobiDB-lite"/>
    </source>
</evidence>
<comment type="function">
    <text evidence="16">Chondroitin sulfate-, heparin- and hyaluronan-binding protein. May serve to form a basic macromolecular scaffold comprising the insoluble interphotoreceptor matrix.</text>
</comment>
<feature type="non-terminal residue" evidence="19">
    <location>
        <position position="1"/>
    </location>
</feature>
<dbReference type="GO" id="GO:0005540">
    <property type="term" value="F:hyaluronic acid binding"/>
    <property type="evidence" value="ECO:0007669"/>
    <property type="project" value="UniProtKB-KW"/>
</dbReference>
<evidence type="ECO:0000256" key="16">
    <source>
        <dbReference type="ARBA" id="ARBA00045407"/>
    </source>
</evidence>
<dbReference type="SUPFAM" id="SSF82671">
    <property type="entry name" value="SEA domain"/>
    <property type="match status" value="2"/>
</dbReference>
<keyword evidence="11" id="KW-0325">Glycoprotein</keyword>
<feature type="region of interest" description="Disordered" evidence="17">
    <location>
        <begin position="487"/>
        <end position="514"/>
    </location>
</feature>
<evidence type="ECO:0000256" key="7">
    <source>
        <dbReference type="ARBA" id="ARBA00022729"/>
    </source>
</evidence>
<keyword evidence="5" id="KW-0272">Extracellular matrix</keyword>
<evidence type="ECO:0000256" key="14">
    <source>
        <dbReference type="ARBA" id="ARBA00040753"/>
    </source>
</evidence>
<evidence type="ECO:0000256" key="15">
    <source>
        <dbReference type="ARBA" id="ARBA00042018"/>
    </source>
</evidence>
<feature type="domain" description="SEA" evidence="18">
    <location>
        <begin position="726"/>
        <end position="839"/>
    </location>
</feature>